<protein>
    <submittedName>
        <fullName evidence="3">Uncharacterized protein</fullName>
    </submittedName>
</protein>
<evidence type="ECO:0000313" key="3">
    <source>
        <dbReference type="EMBL" id="MEO3940741.1"/>
    </source>
</evidence>
<feature type="region of interest" description="Disordered" evidence="1">
    <location>
        <begin position="145"/>
        <end position="196"/>
    </location>
</feature>
<feature type="region of interest" description="Disordered" evidence="1">
    <location>
        <begin position="1"/>
        <end position="42"/>
    </location>
</feature>
<accession>A0ABV0GQG6</accession>
<reference evidence="3 4" key="1">
    <citation type="journal article" date="2024" name="Appl. Microbiol. Biotechnol.">
        <title>Biosynthetic gene clusters with biotechnological applications in novel Antarctic isolates from Actinomycetota.</title>
        <authorList>
            <person name="Bruna P."/>
            <person name="Nunez-Montero K."/>
            <person name="Contreras M.J."/>
            <person name="Leal K."/>
            <person name="Garcia M."/>
            <person name="Abanto M."/>
            <person name="Barrientos L."/>
        </authorList>
    </citation>
    <scope>NUCLEOTIDE SEQUENCE [LARGE SCALE GENOMIC DNA]</scope>
    <source>
        <strain evidence="3 4">Se16.17</strain>
    </source>
</reference>
<keyword evidence="2" id="KW-0812">Transmembrane</keyword>
<comment type="caution">
    <text evidence="3">The sequence shown here is derived from an EMBL/GenBank/DDBJ whole genome shotgun (WGS) entry which is preliminary data.</text>
</comment>
<dbReference type="EMBL" id="JBBMFV010000004">
    <property type="protein sequence ID" value="MEO3940741.1"/>
    <property type="molecule type" value="Genomic_DNA"/>
</dbReference>
<feature type="transmembrane region" description="Helical" evidence="2">
    <location>
        <begin position="47"/>
        <end position="69"/>
    </location>
</feature>
<keyword evidence="2" id="KW-1133">Transmembrane helix</keyword>
<sequence length="196" mass="20814">MDPYQRHQPPYSPQGNYAPQGQPPPQPHYGLPQPGWQGPSPRKKGTLGWILGGIALAVTRLSVLGIMGWSALSQGINGGGGTQAEKANEMMARADNIPEDDWVEVFRNDPKVDPGCLSIDTSCLRLSARWSVDHEVSLDEAASRFGMDSTSNGSGSGPYTGCVSAESGGSSRESLCIEESSGGSGSYEVTLQMQRD</sequence>
<evidence type="ECO:0000313" key="4">
    <source>
        <dbReference type="Proteomes" id="UP001448614"/>
    </source>
</evidence>
<dbReference type="Proteomes" id="UP001448614">
    <property type="component" value="Unassembled WGS sequence"/>
</dbReference>
<keyword evidence="4" id="KW-1185">Reference proteome</keyword>
<name>A0ABV0GQG6_PAENI</name>
<proteinExistence type="predicted"/>
<evidence type="ECO:0000256" key="2">
    <source>
        <dbReference type="SAM" id="Phobius"/>
    </source>
</evidence>
<evidence type="ECO:0000256" key="1">
    <source>
        <dbReference type="SAM" id="MobiDB-lite"/>
    </source>
</evidence>
<dbReference type="RefSeq" id="WP_347782158.1">
    <property type="nucleotide sequence ID" value="NZ_JBBMFV010000004.1"/>
</dbReference>
<gene>
    <name evidence="3" type="ORF">V3C41_06615</name>
</gene>
<organism evidence="3 4">
    <name type="scientific">Paenarthrobacter nicotinovorans</name>
    <name type="common">Arthrobacter nicotinovorans</name>
    <dbReference type="NCBI Taxonomy" id="29320"/>
    <lineage>
        <taxon>Bacteria</taxon>
        <taxon>Bacillati</taxon>
        <taxon>Actinomycetota</taxon>
        <taxon>Actinomycetes</taxon>
        <taxon>Micrococcales</taxon>
        <taxon>Micrococcaceae</taxon>
        <taxon>Paenarthrobacter</taxon>
    </lineage>
</organism>
<feature type="compositionally biased region" description="Polar residues" evidence="1">
    <location>
        <begin position="187"/>
        <end position="196"/>
    </location>
</feature>
<keyword evidence="2" id="KW-0472">Membrane</keyword>